<proteinExistence type="predicted"/>
<reference evidence="1" key="2">
    <citation type="submission" date="2020-09" db="EMBL/GenBank/DDBJ databases">
        <authorList>
            <person name="Sun Q."/>
            <person name="Kim S."/>
        </authorList>
    </citation>
    <scope>NUCLEOTIDE SEQUENCE</scope>
    <source>
        <strain evidence="1">KCTC 12870</strain>
    </source>
</reference>
<reference evidence="1" key="1">
    <citation type="journal article" date="2014" name="Int. J. Syst. Evol. Microbiol.">
        <title>Complete genome sequence of Corynebacterium casei LMG S-19264T (=DSM 44701T), isolated from a smear-ripened cheese.</title>
        <authorList>
            <consortium name="US DOE Joint Genome Institute (JGI-PGF)"/>
            <person name="Walter F."/>
            <person name="Albersmeier A."/>
            <person name="Kalinowski J."/>
            <person name="Ruckert C."/>
        </authorList>
    </citation>
    <scope>NUCLEOTIDE SEQUENCE</scope>
    <source>
        <strain evidence="1">KCTC 12870</strain>
    </source>
</reference>
<dbReference type="EMBL" id="BMXG01000013">
    <property type="protein sequence ID" value="GHC04766.1"/>
    <property type="molecule type" value="Genomic_DNA"/>
</dbReference>
<accession>A0A8J3GDU6</accession>
<dbReference type="Proteomes" id="UP000642829">
    <property type="component" value="Unassembled WGS sequence"/>
</dbReference>
<sequence>MGIDKDAEHAECPVVLDETHATHIRRQIVNSATFGDRLLTDCQMLKVEHLIFHIVKTLMPLIQRLMIHRTDVGTAPTQVVNPMAANEAAAARN</sequence>
<name>A0A8J3GDU6_9BACT</name>
<organism evidence="1 2">
    <name type="scientific">Cerasicoccus arenae</name>
    <dbReference type="NCBI Taxonomy" id="424488"/>
    <lineage>
        <taxon>Bacteria</taxon>
        <taxon>Pseudomonadati</taxon>
        <taxon>Verrucomicrobiota</taxon>
        <taxon>Opitutia</taxon>
        <taxon>Puniceicoccales</taxon>
        <taxon>Cerasicoccaceae</taxon>
        <taxon>Cerasicoccus</taxon>
    </lineage>
</organism>
<gene>
    <name evidence="1" type="ORF">GCM10007047_21980</name>
</gene>
<evidence type="ECO:0000313" key="2">
    <source>
        <dbReference type="Proteomes" id="UP000642829"/>
    </source>
</evidence>
<keyword evidence="2" id="KW-1185">Reference proteome</keyword>
<dbReference type="AlphaFoldDB" id="A0A8J3GDU6"/>
<protein>
    <submittedName>
        <fullName evidence="1">Uncharacterized protein</fullName>
    </submittedName>
</protein>
<comment type="caution">
    <text evidence="1">The sequence shown here is derived from an EMBL/GenBank/DDBJ whole genome shotgun (WGS) entry which is preliminary data.</text>
</comment>
<evidence type="ECO:0000313" key="1">
    <source>
        <dbReference type="EMBL" id="GHC04766.1"/>
    </source>
</evidence>